<dbReference type="InterPro" id="IPR029062">
    <property type="entry name" value="Class_I_gatase-like"/>
</dbReference>
<dbReference type="InterPro" id="IPR051244">
    <property type="entry name" value="TCAF"/>
</dbReference>
<dbReference type="SUPFAM" id="SSF52317">
    <property type="entry name" value="Class I glutamine amidotransferase-like"/>
    <property type="match status" value="2"/>
</dbReference>
<dbReference type="OrthoDB" id="10260387at2759"/>
<dbReference type="PANTHER" id="PTHR15730:SF6">
    <property type="entry name" value="TRPM8 CHANNEL-ASSOCIATED FACTOR HOMOLOG ISOFORM X1"/>
    <property type="match status" value="1"/>
</dbReference>
<dbReference type="GO" id="GO:0044325">
    <property type="term" value="F:transmembrane transporter binding"/>
    <property type="evidence" value="ECO:0007669"/>
    <property type="project" value="TreeGrafter"/>
</dbReference>
<gene>
    <name evidence="2 3" type="primary">LOC108710054</name>
</gene>
<dbReference type="GO" id="GO:0005886">
    <property type="term" value="C:plasma membrane"/>
    <property type="evidence" value="ECO:0007669"/>
    <property type="project" value="TreeGrafter"/>
</dbReference>
<protein>
    <submittedName>
        <fullName evidence="2 3">TRPM8 channel-associated factor homolog</fullName>
    </submittedName>
</protein>
<name>A0A1L8HB78_XENLA</name>
<dbReference type="KEGG" id="xla:108710054"/>
<reference evidence="2 3" key="2">
    <citation type="submission" date="2025-04" db="UniProtKB">
        <authorList>
            <consortium name="RefSeq"/>
        </authorList>
    </citation>
    <scope>IDENTIFICATION</scope>
    <source>
        <strain evidence="2 3">J_2021</strain>
        <tissue evidence="2 3">Erythrocytes</tissue>
    </source>
</reference>
<evidence type="ECO:0000313" key="2">
    <source>
        <dbReference type="RefSeq" id="XP_041440563.1"/>
    </source>
</evidence>
<dbReference type="OMA" id="VMAHEEY"/>
<dbReference type="PaxDb" id="8355-A0A1L8HB78"/>
<evidence type="ECO:0000313" key="3">
    <source>
        <dbReference type="RefSeq" id="XP_041440564.1"/>
    </source>
</evidence>
<dbReference type="Gene3D" id="3.40.50.880">
    <property type="match status" value="1"/>
</dbReference>
<dbReference type="RefSeq" id="XP_041440563.1">
    <property type="nucleotide sequence ID" value="XM_041584629.1"/>
</dbReference>
<accession>A0A1L8HB78</accession>
<dbReference type="Proteomes" id="UP000186698">
    <property type="component" value="Chromosome 2S"/>
</dbReference>
<reference evidence="1" key="1">
    <citation type="submission" date="2024-06" db="UniProtKB">
        <authorList>
            <consortium name="RefSeq"/>
        </authorList>
    </citation>
    <scope>NUCLEOTIDE SEQUENCE [LARGE SCALE GENOMIC DNA]</scope>
    <source>
        <strain evidence="1">J_2021</strain>
    </source>
</reference>
<dbReference type="AlphaFoldDB" id="A0A1L8HB78"/>
<keyword evidence="1" id="KW-1185">Reference proteome</keyword>
<dbReference type="RefSeq" id="XP_041440564.1">
    <property type="nucleotide sequence ID" value="XM_041584630.1"/>
</dbReference>
<evidence type="ECO:0000313" key="1">
    <source>
        <dbReference type="Proteomes" id="UP000186698"/>
    </source>
</evidence>
<sequence length="405" mass="44546">MADNEDYQCLVSGVGSLSFTGEAVPCKLLLREPSAFPVLVSPRKDVLIAASLYGKGKVVVMAHEEYLNRESFMDFLKNAVPWLNPDPNVNIGVHNTLPVLSNNLSASRYNVQNTSTLIQGLGVFCTTGYDDHQAEEIISFVREGGGLLIGAQAWHWSTTHKENVLIYFPGNKIISVCGIHFTSDYGEKGDFLVTEDMPQVPLYTDYHYLVRGVGSLSFTGEAVPCKLLLRGPSAFPVVVSPRKDVLIAASHYGKGKVVVMAHEEYLNRESFMDFLKNAVSWLNPNPNVNIGVHNTLPILSNYLSASGYKVQNTSTLIQGLGVFCTTGYDDHQAEEIISFVREGGGLLIGAQAWHWSTTHKENVLYHFPGNKIISVCGIQFTSEYGEKGDFSVTEDMPQVPVCTDQ</sequence>
<dbReference type="PANTHER" id="PTHR15730">
    <property type="entry name" value="EXPERIMENTAL AUTOIMMUNE PROSTATITIS ANTIGEN 2-RELATED"/>
    <property type="match status" value="1"/>
</dbReference>
<proteinExistence type="predicted"/>
<dbReference type="GeneID" id="108710054"/>
<dbReference type="GO" id="GO:0090314">
    <property type="term" value="P:positive regulation of protein targeting to membrane"/>
    <property type="evidence" value="ECO:0007669"/>
    <property type="project" value="TreeGrafter"/>
</dbReference>
<organism evidence="1 2">
    <name type="scientific">Xenopus laevis</name>
    <name type="common">African clawed frog</name>
    <dbReference type="NCBI Taxonomy" id="8355"/>
    <lineage>
        <taxon>Eukaryota</taxon>
        <taxon>Metazoa</taxon>
        <taxon>Chordata</taxon>
        <taxon>Craniata</taxon>
        <taxon>Vertebrata</taxon>
        <taxon>Euteleostomi</taxon>
        <taxon>Amphibia</taxon>
        <taxon>Batrachia</taxon>
        <taxon>Anura</taxon>
        <taxon>Pipoidea</taxon>
        <taxon>Pipidae</taxon>
        <taxon>Xenopodinae</taxon>
        <taxon>Xenopus</taxon>
        <taxon>Xenopus</taxon>
    </lineage>
</organism>